<proteinExistence type="predicted"/>
<dbReference type="GO" id="GO:0071793">
    <property type="term" value="P:bacillithiol biosynthetic process"/>
    <property type="evidence" value="ECO:0007669"/>
    <property type="project" value="InterPro"/>
</dbReference>
<evidence type="ECO:0000313" key="2">
    <source>
        <dbReference type="Proteomes" id="UP000245535"/>
    </source>
</evidence>
<dbReference type="OrthoDB" id="9778719at2"/>
<evidence type="ECO:0000313" key="1">
    <source>
        <dbReference type="EMBL" id="PWJ42163.1"/>
    </source>
</evidence>
<dbReference type="PANTHER" id="PTHR12993">
    <property type="entry name" value="N-ACETYLGLUCOSAMINYL-PHOSPHATIDYLINOSITOL DE-N-ACETYLASE-RELATED"/>
    <property type="match status" value="1"/>
</dbReference>
<dbReference type="GO" id="GO:0019213">
    <property type="term" value="F:deacetylase activity"/>
    <property type="evidence" value="ECO:0007669"/>
    <property type="project" value="InterPro"/>
</dbReference>
<dbReference type="InterPro" id="IPR003737">
    <property type="entry name" value="GlcNAc_PI_deacetylase-related"/>
</dbReference>
<dbReference type="Pfam" id="PF02585">
    <property type="entry name" value="PIG-L"/>
    <property type="match status" value="1"/>
</dbReference>
<organism evidence="1 2">
    <name type="scientific">Sediminitomix flava</name>
    <dbReference type="NCBI Taxonomy" id="379075"/>
    <lineage>
        <taxon>Bacteria</taxon>
        <taxon>Pseudomonadati</taxon>
        <taxon>Bacteroidota</taxon>
        <taxon>Cytophagia</taxon>
        <taxon>Cytophagales</taxon>
        <taxon>Flammeovirgaceae</taxon>
        <taxon>Sediminitomix</taxon>
    </lineage>
</organism>
<dbReference type="GO" id="GO:0016811">
    <property type="term" value="F:hydrolase activity, acting on carbon-nitrogen (but not peptide) bonds, in linear amides"/>
    <property type="evidence" value="ECO:0007669"/>
    <property type="project" value="TreeGrafter"/>
</dbReference>
<protein>
    <submittedName>
        <fullName evidence="1">Bacillithiol biosynthesis deacetylase BshB1</fullName>
    </submittedName>
</protein>
<dbReference type="RefSeq" id="WP_109618873.1">
    <property type="nucleotide sequence ID" value="NZ_QGDO01000003.1"/>
</dbReference>
<dbReference type="EMBL" id="QGDO01000003">
    <property type="protein sequence ID" value="PWJ42163.1"/>
    <property type="molecule type" value="Genomic_DNA"/>
</dbReference>
<name>A0A315ZAT9_SEDFL</name>
<dbReference type="PANTHER" id="PTHR12993:SF30">
    <property type="entry name" value="N-ACETYL-ALPHA-D-GLUCOSAMINYL L-MALATE DEACETYLASE 1"/>
    <property type="match status" value="1"/>
</dbReference>
<keyword evidence="2" id="KW-1185">Reference proteome</keyword>
<dbReference type="Proteomes" id="UP000245535">
    <property type="component" value="Unassembled WGS sequence"/>
</dbReference>
<dbReference type="InterPro" id="IPR023842">
    <property type="entry name" value="Bacillithiol_biosynth_BshB1"/>
</dbReference>
<dbReference type="AlphaFoldDB" id="A0A315ZAT9"/>
<gene>
    <name evidence="1" type="ORF">BC781_103413</name>
</gene>
<comment type="caution">
    <text evidence="1">The sequence shown here is derived from an EMBL/GenBank/DDBJ whole genome shotgun (WGS) entry which is preliminary data.</text>
</comment>
<dbReference type="NCBIfam" id="TIGR04001">
    <property type="entry name" value="thiol_BshB1"/>
    <property type="match status" value="1"/>
</dbReference>
<sequence>MKLDILALVAHPDDVELSCSGTLINHIKQGYKVGIIDFTQGEMGTRGTPELRLKEAQAAGEIMGLSARENLGFRDVFFKNDEAHQLEVVKMLRKYKPDIVFTNAEYDRHPDHGKAAQLVVDACFISGLKKVVTELDGKEQEAWRPKNIFHMIQSEHIKPDFVVDVTESWEQKVQSIEAFSSQFHTNAEESAKGDQTFISTPDFKHFIEGRAREMGKIANCTFAEGFTKSSQIKVKDVFDLI</sequence>
<dbReference type="InterPro" id="IPR024078">
    <property type="entry name" value="LmbE-like_dom_sf"/>
</dbReference>
<reference evidence="1 2" key="1">
    <citation type="submission" date="2018-03" db="EMBL/GenBank/DDBJ databases">
        <title>Genomic Encyclopedia of Archaeal and Bacterial Type Strains, Phase II (KMG-II): from individual species to whole genera.</title>
        <authorList>
            <person name="Goeker M."/>
        </authorList>
    </citation>
    <scope>NUCLEOTIDE SEQUENCE [LARGE SCALE GENOMIC DNA]</scope>
    <source>
        <strain evidence="1 2">DSM 28229</strain>
    </source>
</reference>
<dbReference type="SUPFAM" id="SSF102588">
    <property type="entry name" value="LmbE-like"/>
    <property type="match status" value="1"/>
</dbReference>
<dbReference type="Gene3D" id="3.40.50.10320">
    <property type="entry name" value="LmbE-like"/>
    <property type="match status" value="1"/>
</dbReference>
<accession>A0A315ZAT9</accession>